<evidence type="ECO:0000256" key="5">
    <source>
        <dbReference type="ARBA" id="ARBA00023242"/>
    </source>
</evidence>
<accession>A0A822Y707</accession>
<evidence type="ECO:0000256" key="4">
    <source>
        <dbReference type="ARBA" id="ARBA00023163"/>
    </source>
</evidence>
<dbReference type="PROSITE" id="PS51754">
    <property type="entry name" value="OVATE"/>
    <property type="match status" value="1"/>
</dbReference>
<evidence type="ECO:0000313" key="9">
    <source>
        <dbReference type="Proteomes" id="UP000607653"/>
    </source>
</evidence>
<dbReference type="EMBL" id="DUZY01000002">
    <property type="protein sequence ID" value="DAD26956.1"/>
    <property type="molecule type" value="Genomic_DNA"/>
</dbReference>
<dbReference type="GO" id="GO:0045892">
    <property type="term" value="P:negative regulation of DNA-templated transcription"/>
    <property type="evidence" value="ECO:0007669"/>
    <property type="project" value="UniProtKB-UniRule"/>
</dbReference>
<keyword evidence="9" id="KW-1185">Reference proteome</keyword>
<dbReference type="NCBIfam" id="TIGR01568">
    <property type="entry name" value="A_thal_3678"/>
    <property type="match status" value="1"/>
</dbReference>
<dbReference type="InterPro" id="IPR038933">
    <property type="entry name" value="Ovate"/>
</dbReference>
<comment type="caution">
    <text evidence="8">The sequence shown here is derived from an EMBL/GenBank/DDBJ whole genome shotgun (WGS) entry which is preliminary data.</text>
</comment>
<proteinExistence type="predicted"/>
<gene>
    <name evidence="8" type="ORF">HUJ06_028424</name>
</gene>
<evidence type="ECO:0000256" key="1">
    <source>
        <dbReference type="ARBA" id="ARBA00004123"/>
    </source>
</evidence>
<dbReference type="AlphaFoldDB" id="A0A822Y707"/>
<evidence type="ECO:0000256" key="3">
    <source>
        <dbReference type="ARBA" id="ARBA00023015"/>
    </source>
</evidence>
<evidence type="ECO:0000256" key="2">
    <source>
        <dbReference type="ARBA" id="ARBA00022491"/>
    </source>
</evidence>
<keyword evidence="4 6" id="KW-0804">Transcription</keyword>
<comment type="subcellular location">
    <subcellularLocation>
        <location evidence="1 6">Nucleus</location>
    </subcellularLocation>
</comment>
<feature type="domain" description="OVATE" evidence="7">
    <location>
        <begin position="169"/>
        <end position="232"/>
    </location>
</feature>
<keyword evidence="2 6" id="KW-0678">Repressor</keyword>
<dbReference type="PANTHER" id="PTHR33057:SF117">
    <property type="entry name" value="TRANSCRIPTION REPRESSOR OFP14"/>
    <property type="match status" value="1"/>
</dbReference>
<reference evidence="8 9" key="1">
    <citation type="journal article" date="2020" name="Mol. Biol. Evol.">
        <title>Distinct Expression and Methylation Patterns for Genes with Different Fates following a Single Whole-Genome Duplication in Flowering Plants.</title>
        <authorList>
            <person name="Shi T."/>
            <person name="Rahmani R.S."/>
            <person name="Gugger P.F."/>
            <person name="Wang M."/>
            <person name="Li H."/>
            <person name="Zhang Y."/>
            <person name="Li Z."/>
            <person name="Wang Q."/>
            <person name="Van de Peer Y."/>
            <person name="Marchal K."/>
            <person name="Chen J."/>
        </authorList>
    </citation>
    <scope>NUCLEOTIDE SEQUENCE [LARGE SCALE GENOMIC DNA]</scope>
    <source>
        <tissue evidence="8">Leaf</tissue>
    </source>
</reference>
<dbReference type="InterPro" id="IPR006458">
    <property type="entry name" value="Ovate_C"/>
</dbReference>
<dbReference type="PANTHER" id="PTHR33057">
    <property type="entry name" value="TRANSCRIPTION REPRESSOR OFP7-RELATED"/>
    <property type="match status" value="1"/>
</dbReference>
<evidence type="ECO:0000313" key="8">
    <source>
        <dbReference type="EMBL" id="DAD26956.1"/>
    </source>
</evidence>
<dbReference type="Proteomes" id="UP000607653">
    <property type="component" value="Unassembled WGS sequence"/>
</dbReference>
<protein>
    <recommendedName>
        <fullName evidence="6">Transcription repressor</fullName>
    </recommendedName>
    <alternativeName>
        <fullName evidence="6">Ovate family protein</fullName>
    </alternativeName>
</protein>
<comment type="function">
    <text evidence="6">Transcriptional repressor that regulates multiple aspects of plant growth and development.</text>
</comment>
<evidence type="ECO:0000256" key="6">
    <source>
        <dbReference type="RuleBase" id="RU367028"/>
    </source>
</evidence>
<dbReference type="Pfam" id="PF04844">
    <property type="entry name" value="Ovate"/>
    <property type="match status" value="1"/>
</dbReference>
<keyword evidence="5 6" id="KW-0539">Nucleus</keyword>
<name>A0A822Y707_NELNU</name>
<sequence>MMPIKLKKSLQIYLSKLKKPTPQLRISHRAITSSTCWILPGCKHPKTPSFAAGRHRPDSHNSDETAALADVDVDHFYHKDTHDLGNSTSFLLESSGLVDPPPDARPSQRFFVLPSSSNSLIEEARSSRNTTTFDDIGSSSNTLPDYIPESIALSAQMKGLNLPDDSIAILTYSSNPYDDFQRSMKEMVDAYFWRYRTIDWDFMEELLFCYLMLNEKKSHKYILGAFVDLIATLRQNTCRIPAKAPKYSGHW</sequence>
<dbReference type="GO" id="GO:0005634">
    <property type="term" value="C:nucleus"/>
    <property type="evidence" value="ECO:0007669"/>
    <property type="project" value="UniProtKB-SubCell"/>
</dbReference>
<evidence type="ECO:0000259" key="7">
    <source>
        <dbReference type="PROSITE" id="PS51754"/>
    </source>
</evidence>
<keyword evidence="3 6" id="KW-0805">Transcription regulation</keyword>
<organism evidence="8 9">
    <name type="scientific">Nelumbo nucifera</name>
    <name type="common">Sacred lotus</name>
    <dbReference type="NCBI Taxonomy" id="4432"/>
    <lineage>
        <taxon>Eukaryota</taxon>
        <taxon>Viridiplantae</taxon>
        <taxon>Streptophyta</taxon>
        <taxon>Embryophyta</taxon>
        <taxon>Tracheophyta</taxon>
        <taxon>Spermatophyta</taxon>
        <taxon>Magnoliopsida</taxon>
        <taxon>Proteales</taxon>
        <taxon>Nelumbonaceae</taxon>
        <taxon>Nelumbo</taxon>
    </lineage>
</organism>